<accession>A0A1X7EIB6</accession>
<evidence type="ECO:0000256" key="1">
    <source>
        <dbReference type="ARBA" id="ARBA00004651"/>
    </source>
</evidence>
<dbReference type="PANTHER" id="PTHR24221:SF654">
    <property type="entry name" value="ATP-BINDING CASSETTE SUB-FAMILY B MEMBER 6"/>
    <property type="match status" value="1"/>
</dbReference>
<keyword evidence="2 7" id="KW-0812">Transmembrane</keyword>
<feature type="domain" description="ABC transporter" evidence="8">
    <location>
        <begin position="349"/>
        <end position="564"/>
    </location>
</feature>
<dbReference type="EMBL" id="FWZU01000005">
    <property type="protein sequence ID" value="SMF34053.1"/>
    <property type="molecule type" value="Genomic_DNA"/>
</dbReference>
<dbReference type="InterPro" id="IPR039421">
    <property type="entry name" value="Type_1_exporter"/>
</dbReference>
<dbReference type="SMART" id="SM00382">
    <property type="entry name" value="AAA"/>
    <property type="match status" value="1"/>
</dbReference>
<evidence type="ECO:0000256" key="5">
    <source>
        <dbReference type="ARBA" id="ARBA00022989"/>
    </source>
</evidence>
<dbReference type="Pfam" id="PF00005">
    <property type="entry name" value="ABC_tran"/>
    <property type="match status" value="1"/>
</dbReference>
<dbReference type="PROSITE" id="PS50929">
    <property type="entry name" value="ABC_TM1F"/>
    <property type="match status" value="1"/>
</dbReference>
<dbReference type="InterPro" id="IPR017871">
    <property type="entry name" value="ABC_transporter-like_CS"/>
</dbReference>
<dbReference type="Gene3D" id="3.40.50.300">
    <property type="entry name" value="P-loop containing nucleotide triphosphate hydrolases"/>
    <property type="match status" value="1"/>
</dbReference>
<dbReference type="GO" id="GO:0005886">
    <property type="term" value="C:plasma membrane"/>
    <property type="evidence" value="ECO:0007669"/>
    <property type="project" value="UniProtKB-SubCell"/>
</dbReference>
<feature type="domain" description="ABC transmembrane type-1" evidence="9">
    <location>
        <begin position="18"/>
        <end position="318"/>
    </location>
</feature>
<evidence type="ECO:0000313" key="11">
    <source>
        <dbReference type="Proteomes" id="UP000192906"/>
    </source>
</evidence>
<dbReference type="STRING" id="1519643.SAMN06295933_2953"/>
<name>A0A1X7EIB6_9BACT</name>
<evidence type="ECO:0000256" key="7">
    <source>
        <dbReference type="SAM" id="Phobius"/>
    </source>
</evidence>
<feature type="transmembrane region" description="Helical" evidence="7">
    <location>
        <begin position="175"/>
        <end position="195"/>
    </location>
</feature>
<evidence type="ECO:0000256" key="2">
    <source>
        <dbReference type="ARBA" id="ARBA00022692"/>
    </source>
</evidence>
<dbReference type="PROSITE" id="PS50893">
    <property type="entry name" value="ABC_TRANSPORTER_2"/>
    <property type="match status" value="1"/>
</dbReference>
<dbReference type="SUPFAM" id="SSF52540">
    <property type="entry name" value="P-loop containing nucleoside triphosphate hydrolases"/>
    <property type="match status" value="1"/>
</dbReference>
<organism evidence="10 11">
    <name type="scientific">Desulfovibrio gilichinskyi</name>
    <dbReference type="NCBI Taxonomy" id="1519643"/>
    <lineage>
        <taxon>Bacteria</taxon>
        <taxon>Pseudomonadati</taxon>
        <taxon>Thermodesulfobacteriota</taxon>
        <taxon>Desulfovibrionia</taxon>
        <taxon>Desulfovibrionales</taxon>
        <taxon>Desulfovibrionaceae</taxon>
        <taxon>Desulfovibrio</taxon>
    </lineage>
</organism>
<dbReference type="InterPro" id="IPR036640">
    <property type="entry name" value="ABC1_TM_sf"/>
</dbReference>
<dbReference type="PANTHER" id="PTHR24221">
    <property type="entry name" value="ATP-BINDING CASSETTE SUB-FAMILY B"/>
    <property type="match status" value="1"/>
</dbReference>
<dbReference type="InterPro" id="IPR003439">
    <property type="entry name" value="ABC_transporter-like_ATP-bd"/>
</dbReference>
<dbReference type="PROSITE" id="PS51257">
    <property type="entry name" value="PROKAR_LIPOPROTEIN"/>
    <property type="match status" value="1"/>
</dbReference>
<dbReference type="InterPro" id="IPR003593">
    <property type="entry name" value="AAA+_ATPase"/>
</dbReference>
<dbReference type="CDD" id="cd18553">
    <property type="entry name" value="ABC_6TM_PglK_like"/>
    <property type="match status" value="1"/>
</dbReference>
<keyword evidence="4 10" id="KW-0067">ATP-binding</keyword>
<evidence type="ECO:0000313" key="10">
    <source>
        <dbReference type="EMBL" id="SMF34053.1"/>
    </source>
</evidence>
<keyword evidence="5 7" id="KW-1133">Transmembrane helix</keyword>
<feature type="transmembrane region" description="Helical" evidence="7">
    <location>
        <begin position="147"/>
        <end position="169"/>
    </location>
</feature>
<reference evidence="11" key="1">
    <citation type="submission" date="2017-04" db="EMBL/GenBank/DDBJ databases">
        <authorList>
            <person name="Varghese N."/>
            <person name="Submissions S."/>
        </authorList>
    </citation>
    <scope>NUCLEOTIDE SEQUENCE [LARGE SCALE GENOMIC DNA]</scope>
    <source>
        <strain evidence="11">K3S</strain>
    </source>
</reference>
<keyword evidence="3" id="KW-0547">Nucleotide-binding</keyword>
<dbReference type="Proteomes" id="UP000192906">
    <property type="component" value="Unassembled WGS sequence"/>
</dbReference>
<dbReference type="GO" id="GO:0034040">
    <property type="term" value="F:ATPase-coupled lipid transmembrane transporter activity"/>
    <property type="evidence" value="ECO:0007669"/>
    <property type="project" value="TreeGrafter"/>
</dbReference>
<dbReference type="PROSITE" id="PS00211">
    <property type="entry name" value="ABC_TRANSPORTER_1"/>
    <property type="match status" value="1"/>
</dbReference>
<dbReference type="AlphaFoldDB" id="A0A1X7EIB6"/>
<evidence type="ECO:0000259" key="8">
    <source>
        <dbReference type="PROSITE" id="PS50893"/>
    </source>
</evidence>
<dbReference type="RefSeq" id="WP_085103578.1">
    <property type="nucleotide sequence ID" value="NZ_FWZU01000005.1"/>
</dbReference>
<evidence type="ECO:0000256" key="3">
    <source>
        <dbReference type="ARBA" id="ARBA00022741"/>
    </source>
</evidence>
<dbReference type="SUPFAM" id="SSF90123">
    <property type="entry name" value="ABC transporter transmembrane region"/>
    <property type="match status" value="1"/>
</dbReference>
<proteinExistence type="predicted"/>
<comment type="subcellular location">
    <subcellularLocation>
        <location evidence="1">Cell membrane</location>
        <topology evidence="1">Multi-pass membrane protein</topology>
    </subcellularLocation>
</comment>
<keyword evidence="6 7" id="KW-0472">Membrane</keyword>
<sequence>MIKKLLKILSPKDRKSFILLMLFTVFVSCIETIGISAVMPFIAVASDPTLIATNKYYHYIYTFLGFQSAKDFVVTFGLSFIAFFIFKSFVNILSMYLMNRFSQGRAHAIAKRLFSNYLFMSYQRFVGMNSANLSKALVSETQNMGNMFMAILLLCSEFFVLIFLYGILLAVDIKITIALTAFLGVMVLILIKTITKTITRQGRKRVDFQEKYFRIAGESFGNMKIIKLMSSEQMTLNNFLKSSKGFVWANIVTAALSNVPKYSLETIGFSTLISIVVYVVYTSNNVTTVLPIVTMYALALYRLLPSVNRIVSSYNNIMYYKKTLDIVHEDFTIQTHPLGELPLTFNKSVKLENVSFGYDDATSVLEKVNITITPGDKVALIGDSGSGKSTLADVIIGMYSEYSGNILIDDIRLSSENLKSWRSYIGYIPQNIYLFDATVAENVAFGRPMNTDKVKEALAQADILDFLNTKEGLETIVGDGGILLSGGQKQRIAIARALYGNPKLLVLDEATSALDNETEGRIMDKIYDLSGDRTLLIIAHRLSTIERCDKVYRIENKQPVLVNGKN</sequence>
<dbReference type="Gene3D" id="1.20.1560.10">
    <property type="entry name" value="ABC transporter type 1, transmembrane domain"/>
    <property type="match status" value="1"/>
</dbReference>
<dbReference type="Pfam" id="PF00664">
    <property type="entry name" value="ABC_membrane"/>
    <property type="match status" value="1"/>
</dbReference>
<protein>
    <submittedName>
        <fullName evidence="10">ATP-binding cassette, subfamily B</fullName>
    </submittedName>
</protein>
<evidence type="ECO:0000259" key="9">
    <source>
        <dbReference type="PROSITE" id="PS50929"/>
    </source>
</evidence>
<dbReference type="GO" id="GO:0016887">
    <property type="term" value="F:ATP hydrolysis activity"/>
    <property type="evidence" value="ECO:0007669"/>
    <property type="project" value="InterPro"/>
</dbReference>
<dbReference type="GO" id="GO:0005524">
    <property type="term" value="F:ATP binding"/>
    <property type="evidence" value="ECO:0007669"/>
    <property type="project" value="UniProtKB-KW"/>
</dbReference>
<dbReference type="InterPro" id="IPR011527">
    <property type="entry name" value="ABC1_TM_dom"/>
</dbReference>
<dbReference type="OrthoDB" id="9760168at2"/>
<evidence type="ECO:0000256" key="4">
    <source>
        <dbReference type="ARBA" id="ARBA00022840"/>
    </source>
</evidence>
<evidence type="ECO:0000256" key="6">
    <source>
        <dbReference type="ARBA" id="ARBA00023136"/>
    </source>
</evidence>
<gene>
    <name evidence="10" type="ORF">SAMN06295933_2953</name>
</gene>
<feature type="transmembrane region" description="Helical" evidence="7">
    <location>
        <begin position="72"/>
        <end position="97"/>
    </location>
</feature>
<keyword evidence="11" id="KW-1185">Reference proteome</keyword>
<dbReference type="InterPro" id="IPR027417">
    <property type="entry name" value="P-loop_NTPase"/>
</dbReference>
<dbReference type="GO" id="GO:0140359">
    <property type="term" value="F:ABC-type transporter activity"/>
    <property type="evidence" value="ECO:0007669"/>
    <property type="project" value="InterPro"/>
</dbReference>